<reference evidence="2 3" key="1">
    <citation type="submission" date="2014-04" db="EMBL/GenBank/DDBJ databases">
        <authorList>
            <consortium name="DOE Joint Genome Institute"/>
            <person name="Kuo A."/>
            <person name="Girlanda M."/>
            <person name="Perotto S."/>
            <person name="Kohler A."/>
            <person name="Nagy L.G."/>
            <person name="Floudas D."/>
            <person name="Copeland A."/>
            <person name="Barry K.W."/>
            <person name="Cichocki N."/>
            <person name="Veneault-Fourrey C."/>
            <person name="LaButti K."/>
            <person name="Lindquist E.A."/>
            <person name="Lipzen A."/>
            <person name="Lundell T."/>
            <person name="Morin E."/>
            <person name="Murat C."/>
            <person name="Sun H."/>
            <person name="Tunlid A."/>
            <person name="Henrissat B."/>
            <person name="Grigoriev I.V."/>
            <person name="Hibbett D.S."/>
            <person name="Martin F."/>
            <person name="Nordberg H.P."/>
            <person name="Cantor M.N."/>
            <person name="Hua S.X."/>
        </authorList>
    </citation>
    <scope>NUCLEOTIDE SEQUENCE [LARGE SCALE GENOMIC DNA]</scope>
    <source>
        <strain evidence="2 3">MUT 4182</strain>
    </source>
</reference>
<organism evidence="2 3">
    <name type="scientific">Tulasnella calospora MUT 4182</name>
    <dbReference type="NCBI Taxonomy" id="1051891"/>
    <lineage>
        <taxon>Eukaryota</taxon>
        <taxon>Fungi</taxon>
        <taxon>Dikarya</taxon>
        <taxon>Basidiomycota</taxon>
        <taxon>Agaricomycotina</taxon>
        <taxon>Agaricomycetes</taxon>
        <taxon>Cantharellales</taxon>
        <taxon>Tulasnellaceae</taxon>
        <taxon>Tulasnella</taxon>
    </lineage>
</organism>
<protein>
    <submittedName>
        <fullName evidence="2">Uncharacterized protein</fullName>
    </submittedName>
</protein>
<accession>A0A0C3QGH3</accession>
<gene>
    <name evidence="2" type="ORF">M407DRAFT_244094</name>
</gene>
<dbReference type="Proteomes" id="UP000054248">
    <property type="component" value="Unassembled WGS sequence"/>
</dbReference>
<reference evidence="3" key="2">
    <citation type="submission" date="2015-01" db="EMBL/GenBank/DDBJ databases">
        <title>Evolutionary Origins and Diversification of the Mycorrhizal Mutualists.</title>
        <authorList>
            <consortium name="DOE Joint Genome Institute"/>
            <consortium name="Mycorrhizal Genomics Consortium"/>
            <person name="Kohler A."/>
            <person name="Kuo A."/>
            <person name="Nagy L.G."/>
            <person name="Floudas D."/>
            <person name="Copeland A."/>
            <person name="Barry K.W."/>
            <person name="Cichocki N."/>
            <person name="Veneault-Fourrey C."/>
            <person name="LaButti K."/>
            <person name="Lindquist E.A."/>
            <person name="Lipzen A."/>
            <person name="Lundell T."/>
            <person name="Morin E."/>
            <person name="Murat C."/>
            <person name="Riley R."/>
            <person name="Ohm R."/>
            <person name="Sun H."/>
            <person name="Tunlid A."/>
            <person name="Henrissat B."/>
            <person name="Grigoriev I.V."/>
            <person name="Hibbett D.S."/>
            <person name="Martin F."/>
        </authorList>
    </citation>
    <scope>NUCLEOTIDE SEQUENCE [LARGE SCALE GENOMIC DNA]</scope>
    <source>
        <strain evidence="3">MUT 4182</strain>
    </source>
</reference>
<evidence type="ECO:0000256" key="1">
    <source>
        <dbReference type="SAM" id="MobiDB-lite"/>
    </source>
</evidence>
<feature type="region of interest" description="Disordered" evidence="1">
    <location>
        <begin position="1"/>
        <end position="60"/>
    </location>
</feature>
<keyword evidence="3" id="KW-1185">Reference proteome</keyword>
<dbReference type="EMBL" id="KN823042">
    <property type="protein sequence ID" value="KIO25426.1"/>
    <property type="molecule type" value="Genomic_DNA"/>
</dbReference>
<evidence type="ECO:0000313" key="3">
    <source>
        <dbReference type="Proteomes" id="UP000054248"/>
    </source>
</evidence>
<dbReference type="AlphaFoldDB" id="A0A0C3QGH3"/>
<evidence type="ECO:0000313" key="2">
    <source>
        <dbReference type="EMBL" id="KIO25426.1"/>
    </source>
</evidence>
<dbReference type="OrthoDB" id="3143642at2759"/>
<name>A0A0C3QGH3_9AGAM</name>
<sequence length="88" mass="9639">MSSNLGTQSPPVDYTAGTKPLGKFDLSGRVAEGIPDSTQRKGYFGESREEPATPSAGNNIERAQKACLESLDRYNKKWASTRNQAQKF</sequence>
<feature type="compositionally biased region" description="Polar residues" evidence="1">
    <location>
        <begin position="1"/>
        <end position="10"/>
    </location>
</feature>
<proteinExistence type="predicted"/>
<dbReference type="HOGENOM" id="CLU_2470716_0_0_1"/>